<dbReference type="PANTHER" id="PTHR42673">
    <property type="entry name" value="MALEYLACETOACETATE ISOMERASE"/>
    <property type="match status" value="1"/>
</dbReference>
<name>A0A3E2HMS5_SCYLI</name>
<comment type="caution">
    <text evidence="2">The sequence shown here is derived from an EMBL/GenBank/DDBJ whole genome shotgun (WGS) entry which is preliminary data.</text>
</comment>
<dbReference type="GO" id="GO:0004364">
    <property type="term" value="F:glutathione transferase activity"/>
    <property type="evidence" value="ECO:0007669"/>
    <property type="project" value="TreeGrafter"/>
</dbReference>
<keyword evidence="3" id="KW-1185">Reference proteome</keyword>
<evidence type="ECO:0000259" key="1">
    <source>
        <dbReference type="PROSITE" id="PS50404"/>
    </source>
</evidence>
<reference evidence="2 3" key="1">
    <citation type="submission" date="2018-05" db="EMBL/GenBank/DDBJ databases">
        <title>Draft genome sequence of Scytalidium lignicola DSM 105466, a ubiquitous saprotrophic fungus.</title>
        <authorList>
            <person name="Buettner E."/>
            <person name="Gebauer A.M."/>
            <person name="Hofrichter M."/>
            <person name="Liers C."/>
            <person name="Kellner H."/>
        </authorList>
    </citation>
    <scope>NUCLEOTIDE SEQUENCE [LARGE SCALE GENOMIC DNA]</scope>
    <source>
        <strain evidence="2 3">DSM 105466</strain>
    </source>
</reference>
<dbReference type="InterPro" id="IPR040079">
    <property type="entry name" value="Glutathione_S-Trfase"/>
</dbReference>
<dbReference type="InterPro" id="IPR004045">
    <property type="entry name" value="Glutathione_S-Trfase_N"/>
</dbReference>
<dbReference type="Pfam" id="PF13410">
    <property type="entry name" value="GST_C_2"/>
    <property type="match status" value="1"/>
</dbReference>
<feature type="domain" description="GST N-terminal" evidence="1">
    <location>
        <begin position="8"/>
        <end position="86"/>
    </location>
</feature>
<dbReference type="GO" id="GO:0016034">
    <property type="term" value="F:maleylacetoacetate isomerase activity"/>
    <property type="evidence" value="ECO:0007669"/>
    <property type="project" value="TreeGrafter"/>
</dbReference>
<feature type="non-terminal residue" evidence="2">
    <location>
        <position position="1"/>
    </location>
</feature>
<dbReference type="OrthoDB" id="249703at2759"/>
<evidence type="ECO:0000313" key="3">
    <source>
        <dbReference type="Proteomes" id="UP000258309"/>
    </source>
</evidence>
<dbReference type="GO" id="GO:0006749">
    <property type="term" value="P:glutathione metabolic process"/>
    <property type="evidence" value="ECO:0007669"/>
    <property type="project" value="TreeGrafter"/>
</dbReference>
<dbReference type="PANTHER" id="PTHR42673:SF22">
    <property type="entry name" value="GST N-TERMINAL DOMAIN-CONTAINING PROTEIN"/>
    <property type="match status" value="1"/>
</dbReference>
<dbReference type="GO" id="GO:0006559">
    <property type="term" value="P:L-phenylalanine catabolic process"/>
    <property type="evidence" value="ECO:0007669"/>
    <property type="project" value="TreeGrafter"/>
</dbReference>
<dbReference type="Gene3D" id="3.40.30.10">
    <property type="entry name" value="Glutaredoxin"/>
    <property type="match status" value="1"/>
</dbReference>
<organism evidence="2 3">
    <name type="scientific">Scytalidium lignicola</name>
    <name type="common">Hyphomycete</name>
    <dbReference type="NCBI Taxonomy" id="5539"/>
    <lineage>
        <taxon>Eukaryota</taxon>
        <taxon>Fungi</taxon>
        <taxon>Dikarya</taxon>
        <taxon>Ascomycota</taxon>
        <taxon>Pezizomycotina</taxon>
        <taxon>Leotiomycetes</taxon>
        <taxon>Leotiomycetes incertae sedis</taxon>
        <taxon>Scytalidium</taxon>
    </lineage>
</organism>
<dbReference type="SUPFAM" id="SSF47616">
    <property type="entry name" value="GST C-terminal domain-like"/>
    <property type="match status" value="1"/>
</dbReference>
<dbReference type="SUPFAM" id="SSF52833">
    <property type="entry name" value="Thioredoxin-like"/>
    <property type="match status" value="1"/>
</dbReference>
<dbReference type="STRING" id="5539.A0A3E2HMS5"/>
<gene>
    <name evidence="2" type="ORF">B7463_g1656</name>
</gene>
<dbReference type="Pfam" id="PF13409">
    <property type="entry name" value="GST_N_2"/>
    <property type="match status" value="1"/>
</dbReference>
<dbReference type="AlphaFoldDB" id="A0A3E2HMS5"/>
<proteinExistence type="predicted"/>
<protein>
    <recommendedName>
        <fullName evidence="1">GST N-terminal domain-containing protein</fullName>
    </recommendedName>
</protein>
<evidence type="ECO:0000313" key="2">
    <source>
        <dbReference type="EMBL" id="RFU34684.1"/>
    </source>
</evidence>
<feature type="non-terminal residue" evidence="2">
    <location>
        <position position="256"/>
    </location>
</feature>
<dbReference type="InterPro" id="IPR036282">
    <property type="entry name" value="Glutathione-S-Trfase_C_sf"/>
</dbReference>
<dbReference type="Proteomes" id="UP000258309">
    <property type="component" value="Unassembled WGS sequence"/>
</dbReference>
<dbReference type="OMA" id="CPMNIEA"/>
<dbReference type="EMBL" id="NCSJ02000017">
    <property type="protein sequence ID" value="RFU34684.1"/>
    <property type="molecule type" value="Genomic_DNA"/>
</dbReference>
<dbReference type="CDD" id="cd03194">
    <property type="entry name" value="GST_C_3"/>
    <property type="match status" value="1"/>
</dbReference>
<sequence length="256" mass="29234">MSSESLEYHLIGTYTRYSSWTARVATLLEYFKIPYKATYVALSDVKSVSPSGFVPLLQIPSLGPSININDSLAICEFLAESHPDLKLWPKDRLLRATARSAVAEMHSGFSVIRNTYHTNFIAKYTGKIPITEQGTKEIERMLKLWGDSRKRTIGILKASGEEDEGYLFGSFGIADAFFWPVLWRFRTYNLPLDSATPEAIAWIAKMWSDPILQELGNDYFRQAERPETGIEKYDDIFEGHKDITFGKFEENWEFSG</sequence>
<dbReference type="PROSITE" id="PS50404">
    <property type="entry name" value="GST_NTER"/>
    <property type="match status" value="1"/>
</dbReference>
<dbReference type="InterPro" id="IPR036249">
    <property type="entry name" value="Thioredoxin-like_sf"/>
</dbReference>
<dbReference type="Gene3D" id="1.20.1050.10">
    <property type="match status" value="1"/>
</dbReference>
<dbReference type="SFLD" id="SFLDS00019">
    <property type="entry name" value="Glutathione_Transferase_(cytos"/>
    <property type="match status" value="1"/>
</dbReference>
<accession>A0A3E2HMS5</accession>